<gene>
    <name evidence="3" type="ORF">SAMN05660706_1432</name>
</gene>
<dbReference type="STRING" id="39060.SAMN05660706_1432"/>
<feature type="compositionally biased region" description="Basic and acidic residues" evidence="1">
    <location>
        <begin position="45"/>
        <end position="58"/>
    </location>
</feature>
<organism evidence="3 4">
    <name type="scientific">Desulfoscipio geothermicus DSM 3669</name>
    <dbReference type="NCBI Taxonomy" id="1121426"/>
    <lineage>
        <taxon>Bacteria</taxon>
        <taxon>Bacillati</taxon>
        <taxon>Bacillota</taxon>
        <taxon>Clostridia</taxon>
        <taxon>Eubacteriales</taxon>
        <taxon>Desulfallaceae</taxon>
        <taxon>Desulfoscipio</taxon>
    </lineage>
</organism>
<dbReference type="OrthoDB" id="9810507at2"/>
<dbReference type="EMBL" id="FOYM01000043">
    <property type="protein sequence ID" value="SFR16932.1"/>
    <property type="molecule type" value="Genomic_DNA"/>
</dbReference>
<feature type="domain" description="S1 motif" evidence="2">
    <location>
        <begin position="169"/>
        <end position="247"/>
    </location>
</feature>
<name>A0A1I6EHG7_9FIRM</name>
<reference evidence="4" key="1">
    <citation type="submission" date="2016-10" db="EMBL/GenBank/DDBJ databases">
        <authorList>
            <person name="Varghese N."/>
            <person name="Submissions S."/>
        </authorList>
    </citation>
    <scope>NUCLEOTIDE SEQUENCE [LARGE SCALE GENOMIC DNA]</scope>
    <source>
        <strain evidence="4">DSM 3669</strain>
    </source>
</reference>
<evidence type="ECO:0000259" key="2">
    <source>
        <dbReference type="PROSITE" id="PS50126"/>
    </source>
</evidence>
<evidence type="ECO:0000313" key="3">
    <source>
        <dbReference type="EMBL" id="SFR16932.1"/>
    </source>
</evidence>
<dbReference type="InterPro" id="IPR012340">
    <property type="entry name" value="NA-bd_OB-fold"/>
</dbReference>
<proteinExistence type="predicted"/>
<dbReference type="Gene3D" id="2.40.50.140">
    <property type="entry name" value="Nucleic acid-binding proteins"/>
    <property type="match status" value="2"/>
</dbReference>
<evidence type="ECO:0000256" key="1">
    <source>
        <dbReference type="SAM" id="MobiDB-lite"/>
    </source>
</evidence>
<keyword evidence="4" id="KW-1185">Reference proteome</keyword>
<dbReference type="CDD" id="cd00164">
    <property type="entry name" value="S1_like"/>
    <property type="match status" value="1"/>
</dbReference>
<dbReference type="GO" id="GO:0003676">
    <property type="term" value="F:nucleic acid binding"/>
    <property type="evidence" value="ECO:0007669"/>
    <property type="project" value="InterPro"/>
</dbReference>
<protein>
    <submittedName>
        <fullName evidence="3">S1 RNA binding domain-containing protein</fullName>
    </submittedName>
</protein>
<dbReference type="SUPFAM" id="SSF50249">
    <property type="entry name" value="Nucleic acid-binding proteins"/>
    <property type="match status" value="1"/>
</dbReference>
<dbReference type="Pfam" id="PF00575">
    <property type="entry name" value="S1"/>
    <property type="match status" value="1"/>
</dbReference>
<dbReference type="InterPro" id="IPR003029">
    <property type="entry name" value="S1_domain"/>
</dbReference>
<dbReference type="Proteomes" id="UP000199584">
    <property type="component" value="Unassembled WGS sequence"/>
</dbReference>
<dbReference type="PROSITE" id="PS50126">
    <property type="entry name" value="S1"/>
    <property type="match status" value="1"/>
</dbReference>
<evidence type="ECO:0000313" key="4">
    <source>
        <dbReference type="Proteomes" id="UP000199584"/>
    </source>
</evidence>
<sequence length="354" mass="40348">MQNELSITMKTEETKQATLLVNETGEEGNRDAITSLQPEETGTESAEKTPNKTEKNYTHEADDQAWRLIYAALRNNNPLTDYPAMSVEEIADQKCLVIYIPDPLTGVKGILPERYAGLREREKLESLMNYPFLRVLPVSVDRDNNIVVLRRDRAEAIHAARAWRDINEGDIVEGVVTGVDCSDSGLANRIYLDVEAIRAILPIGEVSHNYTEDVDYRRGDIIRVKVLKRNEFEKDDGVSRVLLVSVRALTPDPWELEHCIPVAKMPYFGTVVNIVQTGMFVRLASGIEVKTPHLSLNYRGNVRVGDRIRVYPVIVNRDEHRVYGMLTESEIKRTIRNYELRRRRKERRSSGLSG</sequence>
<dbReference type="RefSeq" id="WP_092487504.1">
    <property type="nucleotide sequence ID" value="NZ_FOYM01000043.1"/>
</dbReference>
<feature type="region of interest" description="Disordered" evidence="1">
    <location>
        <begin position="22"/>
        <end position="58"/>
    </location>
</feature>
<dbReference type="AlphaFoldDB" id="A0A1I6EHG7"/>
<accession>A0A1I6EHG7</accession>
<feature type="compositionally biased region" description="Polar residues" evidence="1">
    <location>
        <begin position="32"/>
        <end position="44"/>
    </location>
</feature>